<dbReference type="PANTHER" id="PTHR30461:SF19">
    <property type="entry name" value="SITE-SPECIFIC RECOMBINASE RESOLVASE FAMILY"/>
    <property type="match status" value="1"/>
</dbReference>
<dbReference type="Pfam" id="PF07508">
    <property type="entry name" value="Recombinase"/>
    <property type="match status" value="1"/>
</dbReference>
<proteinExistence type="predicted"/>
<dbReference type="PANTHER" id="PTHR30461">
    <property type="entry name" value="DNA-INVERTASE FROM LAMBDOID PROPHAGE"/>
    <property type="match status" value="1"/>
</dbReference>
<dbReference type="InterPro" id="IPR050639">
    <property type="entry name" value="SSR_resolvase"/>
</dbReference>
<evidence type="ECO:0000313" key="4">
    <source>
        <dbReference type="EMBL" id="MPN04390.1"/>
    </source>
</evidence>
<dbReference type="GO" id="GO:0003677">
    <property type="term" value="F:DNA binding"/>
    <property type="evidence" value="ECO:0007669"/>
    <property type="project" value="InterPro"/>
</dbReference>
<dbReference type="GO" id="GO:0000150">
    <property type="term" value="F:DNA strand exchange activity"/>
    <property type="evidence" value="ECO:0007669"/>
    <property type="project" value="InterPro"/>
</dbReference>
<reference evidence="4" key="1">
    <citation type="submission" date="2019-08" db="EMBL/GenBank/DDBJ databases">
        <authorList>
            <person name="Kucharzyk K."/>
            <person name="Murdoch R.W."/>
            <person name="Higgins S."/>
            <person name="Loffler F."/>
        </authorList>
    </citation>
    <scope>NUCLEOTIDE SEQUENCE</scope>
</reference>
<dbReference type="Pfam" id="PF13408">
    <property type="entry name" value="Zn_ribbon_recom"/>
    <property type="match status" value="1"/>
</dbReference>
<dbReference type="AlphaFoldDB" id="A0A645ESK6"/>
<dbReference type="InterPro" id="IPR011109">
    <property type="entry name" value="DNA_bind_recombinase_dom"/>
</dbReference>
<organism evidence="4">
    <name type="scientific">bioreactor metagenome</name>
    <dbReference type="NCBI Taxonomy" id="1076179"/>
    <lineage>
        <taxon>unclassified sequences</taxon>
        <taxon>metagenomes</taxon>
        <taxon>ecological metagenomes</taxon>
    </lineage>
</organism>
<accession>A0A645ESK6</accession>
<evidence type="ECO:0000259" key="2">
    <source>
        <dbReference type="Pfam" id="PF07508"/>
    </source>
</evidence>
<dbReference type="Gene3D" id="3.90.1750.20">
    <property type="entry name" value="Putative Large Serine Recombinase, Chain B, Domain 2"/>
    <property type="match status" value="1"/>
</dbReference>
<protein>
    <recommendedName>
        <fullName evidence="5">Recombinase zinc beta ribbon domain-containing protein</fullName>
    </recommendedName>
</protein>
<dbReference type="InterPro" id="IPR025827">
    <property type="entry name" value="Zn_ribbon_recom_dom"/>
</dbReference>
<feature type="domain" description="Recombinase zinc beta ribbon" evidence="3">
    <location>
        <begin position="73"/>
        <end position="121"/>
    </location>
</feature>
<feature type="coiled-coil region" evidence="1">
    <location>
        <begin position="170"/>
        <end position="204"/>
    </location>
</feature>
<dbReference type="InterPro" id="IPR038109">
    <property type="entry name" value="DNA_bind_recomb_sf"/>
</dbReference>
<keyword evidence="1" id="KW-0175">Coiled coil</keyword>
<dbReference type="EMBL" id="VSSQ01050302">
    <property type="protein sequence ID" value="MPN04390.1"/>
    <property type="molecule type" value="Genomic_DNA"/>
</dbReference>
<sequence length="270" mass="30644">MAYILCNPAYIGKLRWNPAGRTQRAFDCPELIFADGAHVGIIDPDLWRLVQLRMEWLKTNAGSAHHAGRRGDWLAGLVRCSACGGTLVFVKPNYWKCSRYIRGACSTSQHISDTKLRAMVLTCLEHDLGSPSMELTLLPRAPSDEKPEQRRLRAWQRELSNRLERLRLAYLAGTEELETYSREKEALERQEQAARRQLQDLTASPSSMDMELEAVRLGLAAFLASPQVNPERKQLAVRSIISQIFFDKNSGTLCVQYRLSPYPPPVEMRS</sequence>
<comment type="caution">
    <text evidence="4">The sequence shown here is derived from an EMBL/GenBank/DDBJ whole genome shotgun (WGS) entry which is preliminary data.</text>
</comment>
<gene>
    <name evidence="4" type="ORF">SDC9_151628</name>
</gene>
<evidence type="ECO:0008006" key="5">
    <source>
        <dbReference type="Google" id="ProtNLM"/>
    </source>
</evidence>
<evidence type="ECO:0000259" key="3">
    <source>
        <dbReference type="Pfam" id="PF13408"/>
    </source>
</evidence>
<name>A0A645ESK6_9ZZZZ</name>
<evidence type="ECO:0000256" key="1">
    <source>
        <dbReference type="SAM" id="Coils"/>
    </source>
</evidence>
<feature type="domain" description="Recombinase" evidence="2">
    <location>
        <begin position="2"/>
        <end position="55"/>
    </location>
</feature>